<name>A0A6M0JUI2_9GAMM</name>
<evidence type="ECO:0000256" key="4">
    <source>
        <dbReference type="ARBA" id="ARBA00023125"/>
    </source>
</evidence>
<dbReference type="SUPFAM" id="SSF52172">
    <property type="entry name" value="CheY-like"/>
    <property type="match status" value="1"/>
</dbReference>
<dbReference type="Gene3D" id="1.10.10.10">
    <property type="entry name" value="Winged helix-like DNA-binding domain superfamily/Winged helix DNA-binding domain"/>
    <property type="match status" value="1"/>
</dbReference>
<dbReference type="PROSITE" id="PS51755">
    <property type="entry name" value="OMPR_PHOB"/>
    <property type="match status" value="1"/>
</dbReference>
<reference evidence="10 11" key="1">
    <citation type="submission" date="2020-02" db="EMBL/GenBank/DDBJ databases">
        <title>Genome sequences of Thiorhodococcus mannitoliphagus and Thiorhodococcus minor, purple sulfur photosynthetic bacteria in the gammaproteobacterial family, Chromatiaceae.</title>
        <authorList>
            <person name="Aviles F.A."/>
            <person name="Meyer T.E."/>
            <person name="Kyndt J.A."/>
        </authorList>
    </citation>
    <scope>NUCLEOTIDE SEQUENCE [LARGE SCALE GENOMIC DNA]</scope>
    <source>
        <strain evidence="10 11">DSM 11518</strain>
    </source>
</reference>
<proteinExistence type="predicted"/>
<comment type="caution">
    <text evidence="10">The sequence shown here is derived from an EMBL/GenBank/DDBJ whole genome shotgun (WGS) entry which is preliminary data.</text>
</comment>
<dbReference type="FunFam" id="3.40.50.2300:FF:000002">
    <property type="entry name" value="DNA-binding response regulator PhoP"/>
    <property type="match status" value="1"/>
</dbReference>
<dbReference type="RefSeq" id="WP_164451237.1">
    <property type="nucleotide sequence ID" value="NZ_JAAIJQ010000009.1"/>
</dbReference>
<dbReference type="PANTHER" id="PTHR48111">
    <property type="entry name" value="REGULATOR OF RPOS"/>
    <property type="match status" value="1"/>
</dbReference>
<evidence type="ECO:0000256" key="7">
    <source>
        <dbReference type="PROSITE-ProRule" id="PRU01091"/>
    </source>
</evidence>
<accession>A0A6M0JUI2</accession>
<dbReference type="SMART" id="SM00862">
    <property type="entry name" value="Trans_reg_C"/>
    <property type="match status" value="1"/>
</dbReference>
<dbReference type="GO" id="GO:0000156">
    <property type="term" value="F:phosphorelay response regulator activity"/>
    <property type="evidence" value="ECO:0007669"/>
    <property type="project" value="TreeGrafter"/>
</dbReference>
<dbReference type="Proteomes" id="UP000483379">
    <property type="component" value="Unassembled WGS sequence"/>
</dbReference>
<dbReference type="InterPro" id="IPR001867">
    <property type="entry name" value="OmpR/PhoB-type_DNA-bd"/>
</dbReference>
<dbReference type="Pfam" id="PF00486">
    <property type="entry name" value="Trans_reg_C"/>
    <property type="match status" value="1"/>
</dbReference>
<dbReference type="GO" id="GO:0005829">
    <property type="term" value="C:cytosol"/>
    <property type="evidence" value="ECO:0007669"/>
    <property type="project" value="TreeGrafter"/>
</dbReference>
<keyword evidence="4 7" id="KW-0238">DNA-binding</keyword>
<dbReference type="Gene3D" id="3.40.50.2300">
    <property type="match status" value="1"/>
</dbReference>
<dbReference type="PROSITE" id="PS50110">
    <property type="entry name" value="RESPONSE_REGULATORY"/>
    <property type="match status" value="1"/>
</dbReference>
<feature type="domain" description="OmpR/PhoB-type" evidence="9">
    <location>
        <begin position="125"/>
        <end position="222"/>
    </location>
</feature>
<feature type="domain" description="Response regulatory" evidence="8">
    <location>
        <begin position="2"/>
        <end position="116"/>
    </location>
</feature>
<evidence type="ECO:0000259" key="9">
    <source>
        <dbReference type="PROSITE" id="PS51755"/>
    </source>
</evidence>
<dbReference type="PANTHER" id="PTHR48111:SF22">
    <property type="entry name" value="REGULATOR OF RPOS"/>
    <property type="match status" value="1"/>
</dbReference>
<dbReference type="EMBL" id="JAAIJQ010000009">
    <property type="protein sequence ID" value="NEV61192.1"/>
    <property type="molecule type" value="Genomic_DNA"/>
</dbReference>
<dbReference type="CDD" id="cd00383">
    <property type="entry name" value="trans_reg_C"/>
    <property type="match status" value="1"/>
</dbReference>
<keyword evidence="1 6" id="KW-0597">Phosphoprotein</keyword>
<organism evidence="10 11">
    <name type="scientific">Thiorhodococcus minor</name>
    <dbReference type="NCBI Taxonomy" id="57489"/>
    <lineage>
        <taxon>Bacteria</taxon>
        <taxon>Pseudomonadati</taxon>
        <taxon>Pseudomonadota</taxon>
        <taxon>Gammaproteobacteria</taxon>
        <taxon>Chromatiales</taxon>
        <taxon>Chromatiaceae</taxon>
        <taxon>Thiorhodococcus</taxon>
    </lineage>
</organism>
<keyword evidence="3" id="KW-0805">Transcription regulation</keyword>
<keyword evidence="5" id="KW-0804">Transcription</keyword>
<dbReference type="GO" id="GO:0006355">
    <property type="term" value="P:regulation of DNA-templated transcription"/>
    <property type="evidence" value="ECO:0007669"/>
    <property type="project" value="InterPro"/>
</dbReference>
<feature type="DNA-binding region" description="OmpR/PhoB-type" evidence="7">
    <location>
        <begin position="125"/>
        <end position="222"/>
    </location>
</feature>
<dbReference type="Gene3D" id="6.10.250.690">
    <property type="match status" value="1"/>
</dbReference>
<sequence length="226" mass="25207">MHLLIIEDNPDLAGNLSDFLDARGHSVDLAQNGLAGLNFALERDYDAMVLDLMLPGMHGLEVCSRLREAGRDLPVLMLTARDTLADKLGGFEHGADDYLVKPFDLPELEARLTALVRRAKRAMPRSLLRVGDLTFDPDRLRVERGGRRLELAPIPLRMLQLLMQRAPGVVRREEIAQAIWGDNPPDSDALRAHVHALRSAVDRDAETPLVHTLRGIGYQLAEPHDR</sequence>
<dbReference type="InterPro" id="IPR036388">
    <property type="entry name" value="WH-like_DNA-bd_sf"/>
</dbReference>
<dbReference type="SMART" id="SM00448">
    <property type="entry name" value="REC"/>
    <property type="match status" value="1"/>
</dbReference>
<dbReference type="InterPro" id="IPR039420">
    <property type="entry name" value="WalR-like"/>
</dbReference>
<evidence type="ECO:0000256" key="1">
    <source>
        <dbReference type="ARBA" id="ARBA00022553"/>
    </source>
</evidence>
<evidence type="ECO:0000259" key="8">
    <source>
        <dbReference type="PROSITE" id="PS50110"/>
    </source>
</evidence>
<dbReference type="InterPro" id="IPR011006">
    <property type="entry name" value="CheY-like_superfamily"/>
</dbReference>
<protein>
    <submittedName>
        <fullName evidence="10">Response regulator transcription factor</fullName>
    </submittedName>
</protein>
<keyword evidence="2" id="KW-0902">Two-component regulatory system</keyword>
<evidence type="ECO:0000256" key="3">
    <source>
        <dbReference type="ARBA" id="ARBA00023015"/>
    </source>
</evidence>
<dbReference type="GO" id="GO:0032993">
    <property type="term" value="C:protein-DNA complex"/>
    <property type="evidence" value="ECO:0007669"/>
    <property type="project" value="TreeGrafter"/>
</dbReference>
<evidence type="ECO:0000256" key="5">
    <source>
        <dbReference type="ARBA" id="ARBA00023163"/>
    </source>
</evidence>
<evidence type="ECO:0000313" key="11">
    <source>
        <dbReference type="Proteomes" id="UP000483379"/>
    </source>
</evidence>
<dbReference type="AlphaFoldDB" id="A0A6M0JUI2"/>
<gene>
    <name evidence="10" type="ORF">G3446_04625</name>
</gene>
<dbReference type="Pfam" id="PF00072">
    <property type="entry name" value="Response_reg"/>
    <property type="match status" value="1"/>
</dbReference>
<evidence type="ECO:0000256" key="6">
    <source>
        <dbReference type="PROSITE-ProRule" id="PRU00169"/>
    </source>
</evidence>
<dbReference type="InterPro" id="IPR001789">
    <property type="entry name" value="Sig_transdc_resp-reg_receiver"/>
</dbReference>
<feature type="modified residue" description="4-aspartylphosphate" evidence="6">
    <location>
        <position position="51"/>
    </location>
</feature>
<evidence type="ECO:0000313" key="10">
    <source>
        <dbReference type="EMBL" id="NEV61192.1"/>
    </source>
</evidence>
<dbReference type="GO" id="GO:0000976">
    <property type="term" value="F:transcription cis-regulatory region binding"/>
    <property type="evidence" value="ECO:0007669"/>
    <property type="project" value="TreeGrafter"/>
</dbReference>
<keyword evidence="11" id="KW-1185">Reference proteome</keyword>
<evidence type="ECO:0000256" key="2">
    <source>
        <dbReference type="ARBA" id="ARBA00023012"/>
    </source>
</evidence>